<gene>
    <name evidence="4" type="ORF">ACFPYI_16770</name>
</gene>
<evidence type="ECO:0000259" key="3">
    <source>
        <dbReference type="Pfam" id="PF16655"/>
    </source>
</evidence>
<feature type="domain" description="PhoD-like phosphatase metallophosphatase" evidence="2">
    <location>
        <begin position="150"/>
        <end position="519"/>
    </location>
</feature>
<dbReference type="PANTHER" id="PTHR43606:SF2">
    <property type="entry name" value="ALKALINE PHOSPHATASE FAMILY PROTEIN (AFU_ORTHOLOGUE AFUA_5G03860)"/>
    <property type="match status" value="1"/>
</dbReference>
<dbReference type="InterPro" id="IPR052900">
    <property type="entry name" value="Phospholipid_Metab_Enz"/>
</dbReference>
<evidence type="ECO:0000313" key="4">
    <source>
        <dbReference type="EMBL" id="MFC5972989.1"/>
    </source>
</evidence>
<evidence type="ECO:0000256" key="1">
    <source>
        <dbReference type="SAM" id="MobiDB-lite"/>
    </source>
</evidence>
<dbReference type="Gene3D" id="3.60.21.70">
    <property type="entry name" value="PhoD-like phosphatase"/>
    <property type="match status" value="1"/>
</dbReference>
<dbReference type="RefSeq" id="WP_247417002.1">
    <property type="nucleotide sequence ID" value="NZ_JALLGW010000001.1"/>
</dbReference>
<sequence length="557" mass="61801">MGDATAPDVPAAALTTPDDGTDRAYVGDDGEAGSERASETVFPQSVASGGPTPSGVVLWTRLDPERFDPDEQVRLVVARDRAFEEVVLDGCVPDGHDWAVHDHTVRVDTDGHLDPDATFYYRFVHDGVASRVGRCRTLPDPDASPESVRFAVLTCQDYENGYYGALSHVADEDVDFVVHLGDVVYESAANLYGAGEDPVAGRDLSLPSGHDVAWTGEDLRHLHRTYRSDPHLQAMHEAHTVIVTWDDHAIADDRYWDDETDAPAFPDHPRGDDPEFTTRLTSAGIAAWYDYVPVRAEYDPDADHPHDQFRLYRTVEFGDLLDLVVTDQRFYRDRAPTNTVTLAGATFGLGVDDDPDRSMLGREQFEWLGRELRQAESRWLCWASPVLSIPFRFGLGPLSVRPKIGATWDGYAVERKRIYEELGAADPSVVTFSGDLHSYVVGTQRLGGTSGEAVGTEFMTPAITSVTIAEGAGLASGLATRLTRPLFRQVFTAMNPQMSFFDSHDWGYSVVEFTREDCSYTAYAVDKLTDSADAERRELVRFRRSHEDPAVERLSRE</sequence>
<dbReference type="PANTHER" id="PTHR43606">
    <property type="entry name" value="PHOSPHATASE, PUTATIVE (AFU_ORTHOLOGUE AFUA_6G08710)-RELATED"/>
    <property type="match status" value="1"/>
</dbReference>
<proteinExistence type="predicted"/>
<dbReference type="Proteomes" id="UP001596099">
    <property type="component" value="Unassembled WGS sequence"/>
</dbReference>
<feature type="domain" description="Phospholipase D N-terminal" evidence="3">
    <location>
        <begin position="45"/>
        <end position="137"/>
    </location>
</feature>
<dbReference type="Pfam" id="PF16655">
    <property type="entry name" value="PhoD_N"/>
    <property type="match status" value="1"/>
</dbReference>
<reference evidence="4 5" key="1">
    <citation type="journal article" date="2019" name="Int. J. Syst. Evol. Microbiol.">
        <title>The Global Catalogue of Microorganisms (GCM) 10K type strain sequencing project: providing services to taxonomists for standard genome sequencing and annotation.</title>
        <authorList>
            <consortium name="The Broad Institute Genomics Platform"/>
            <consortium name="The Broad Institute Genome Sequencing Center for Infectious Disease"/>
            <person name="Wu L."/>
            <person name="Ma J."/>
        </authorList>
    </citation>
    <scope>NUCLEOTIDE SEQUENCE [LARGE SCALE GENOMIC DNA]</scope>
    <source>
        <strain evidence="4 5">CGMCC 1.12543</strain>
    </source>
</reference>
<dbReference type="InterPro" id="IPR018946">
    <property type="entry name" value="PhoD-like_MPP"/>
</dbReference>
<accession>A0ABD5RRM7</accession>
<feature type="region of interest" description="Disordered" evidence="1">
    <location>
        <begin position="1"/>
        <end position="51"/>
    </location>
</feature>
<dbReference type="InterPro" id="IPR029052">
    <property type="entry name" value="Metallo-depent_PP-like"/>
</dbReference>
<dbReference type="InterPro" id="IPR038607">
    <property type="entry name" value="PhoD-like_sf"/>
</dbReference>
<evidence type="ECO:0000313" key="5">
    <source>
        <dbReference type="Proteomes" id="UP001596099"/>
    </source>
</evidence>
<dbReference type="Pfam" id="PF09423">
    <property type="entry name" value="PhoD"/>
    <property type="match status" value="1"/>
</dbReference>
<dbReference type="CDD" id="cd07389">
    <property type="entry name" value="MPP_PhoD"/>
    <property type="match status" value="1"/>
</dbReference>
<dbReference type="SUPFAM" id="SSF56300">
    <property type="entry name" value="Metallo-dependent phosphatases"/>
    <property type="match status" value="1"/>
</dbReference>
<organism evidence="4 5">
    <name type="scientific">Halomarina salina</name>
    <dbReference type="NCBI Taxonomy" id="1872699"/>
    <lineage>
        <taxon>Archaea</taxon>
        <taxon>Methanobacteriati</taxon>
        <taxon>Methanobacteriota</taxon>
        <taxon>Stenosarchaea group</taxon>
        <taxon>Halobacteria</taxon>
        <taxon>Halobacteriales</taxon>
        <taxon>Natronomonadaceae</taxon>
        <taxon>Halomarina</taxon>
    </lineage>
</organism>
<keyword evidence="5" id="KW-1185">Reference proteome</keyword>
<dbReference type="AlphaFoldDB" id="A0ABD5RRM7"/>
<evidence type="ECO:0000259" key="2">
    <source>
        <dbReference type="Pfam" id="PF09423"/>
    </source>
</evidence>
<dbReference type="InterPro" id="IPR032093">
    <property type="entry name" value="PhoD_N"/>
</dbReference>
<name>A0ABD5RRM7_9EURY</name>
<comment type="caution">
    <text evidence="4">The sequence shown here is derived from an EMBL/GenBank/DDBJ whole genome shotgun (WGS) entry which is preliminary data.</text>
</comment>
<dbReference type="Gene3D" id="2.60.40.380">
    <property type="entry name" value="Purple acid phosphatase-like, N-terminal"/>
    <property type="match status" value="1"/>
</dbReference>
<protein>
    <submittedName>
        <fullName evidence="4">Alkaline phosphatase D family protein</fullName>
    </submittedName>
</protein>
<dbReference type="EMBL" id="JBHSQH010000001">
    <property type="protein sequence ID" value="MFC5972989.1"/>
    <property type="molecule type" value="Genomic_DNA"/>
</dbReference>